<evidence type="ECO:0000313" key="3">
    <source>
        <dbReference type="Proteomes" id="UP000011744"/>
    </source>
</evidence>
<dbReference type="Gene3D" id="3.40.50.1580">
    <property type="entry name" value="Nucleoside phosphorylase domain"/>
    <property type="match status" value="1"/>
</dbReference>
<dbReference type="Pfam" id="PF01048">
    <property type="entry name" value="PNP_UDP_1"/>
    <property type="match status" value="1"/>
</dbReference>
<organism evidence="2 3">
    <name type="scientific">Paramagnetospirillum caucaseum</name>
    <dbReference type="NCBI Taxonomy" id="1244869"/>
    <lineage>
        <taxon>Bacteria</taxon>
        <taxon>Pseudomonadati</taxon>
        <taxon>Pseudomonadota</taxon>
        <taxon>Alphaproteobacteria</taxon>
        <taxon>Rhodospirillales</taxon>
        <taxon>Magnetospirillaceae</taxon>
        <taxon>Paramagnetospirillum</taxon>
    </lineage>
</organism>
<evidence type="ECO:0000259" key="1">
    <source>
        <dbReference type="Pfam" id="PF01048"/>
    </source>
</evidence>
<dbReference type="CDD" id="cd17768">
    <property type="entry name" value="adenosylhopane_nucleosidase_HpnG-like"/>
    <property type="match status" value="1"/>
</dbReference>
<dbReference type="GO" id="GO:0009116">
    <property type="term" value="P:nucleoside metabolic process"/>
    <property type="evidence" value="ECO:0007669"/>
    <property type="project" value="InterPro"/>
</dbReference>
<dbReference type="GO" id="GO:0005829">
    <property type="term" value="C:cytosol"/>
    <property type="evidence" value="ECO:0007669"/>
    <property type="project" value="TreeGrafter"/>
</dbReference>
<accession>M2ZC12</accession>
<proteinExistence type="predicted"/>
<dbReference type="NCBIfam" id="TIGR03468">
    <property type="entry name" value="HpnG"/>
    <property type="match status" value="1"/>
</dbReference>
<dbReference type="SUPFAM" id="SSF53167">
    <property type="entry name" value="Purine and uridine phosphorylases"/>
    <property type="match status" value="1"/>
</dbReference>
<dbReference type="GO" id="GO:0008782">
    <property type="term" value="F:adenosylhomocysteine nucleosidase activity"/>
    <property type="evidence" value="ECO:0007669"/>
    <property type="project" value="TreeGrafter"/>
</dbReference>
<dbReference type="InterPro" id="IPR000845">
    <property type="entry name" value="Nucleoside_phosphorylase_d"/>
</dbReference>
<dbReference type="PANTHER" id="PTHR46832">
    <property type="entry name" value="5'-METHYLTHIOADENOSINE/S-ADENOSYLHOMOCYSTEINE NUCLEOSIDASE"/>
    <property type="match status" value="1"/>
</dbReference>
<dbReference type="Proteomes" id="UP000011744">
    <property type="component" value="Unassembled WGS sequence"/>
</dbReference>
<reference evidence="2 3" key="1">
    <citation type="journal article" date="2014" name="Genome Announc.">
        <title>Draft Genome Sequence of Magnetospirillum sp. Strain SO-1, a Freshwater Magnetotactic Bacterium Isolated from the Ol'khovka River, Russia.</title>
        <authorList>
            <person name="Grouzdev D.S."/>
            <person name="Dziuba M.V."/>
            <person name="Sukhacheva M.S."/>
            <person name="Mardanov A.V."/>
            <person name="Beletskiy A.V."/>
            <person name="Kuznetsov B.B."/>
            <person name="Skryabin K.G."/>
        </authorList>
    </citation>
    <scope>NUCLEOTIDE SEQUENCE [LARGE SCALE GENOMIC DNA]</scope>
    <source>
        <strain evidence="2 3">SO-1</strain>
    </source>
</reference>
<dbReference type="GO" id="GO:0008930">
    <property type="term" value="F:methylthioadenosine nucleosidase activity"/>
    <property type="evidence" value="ECO:0007669"/>
    <property type="project" value="TreeGrafter"/>
</dbReference>
<sequence length="235" mass="23825">MPSDHAFPESCWGPGLGKGARVGVIVGMTAEGALLPPGTVWAAAGGVTRRVTELAERLLAEGAEGLLSFGIAGGLDPALRPGDVVVGSDVQWEGETFEADGVWKCRLLSGIPFSRSGTVAAVGRIAATPAAKRALHDGGASIVDMESGAMARVCARAGKPFAVLRAVADPADRGLPRSVFVGLAPDGSPRPLAVMAALARRPWELPGLIRVGLDSRAALVALGDAVKVVGPTLGV</sequence>
<name>M2ZC12_9PROT</name>
<dbReference type="EMBL" id="AONQ01000001">
    <property type="protein sequence ID" value="EME71970.1"/>
    <property type="molecule type" value="Genomic_DNA"/>
</dbReference>
<dbReference type="RefSeq" id="WP_008613018.1">
    <property type="nucleotide sequence ID" value="NZ_AONQ01000001.1"/>
</dbReference>
<comment type="caution">
    <text evidence="2">The sequence shown here is derived from an EMBL/GenBank/DDBJ whole genome shotgun (WGS) entry which is preliminary data.</text>
</comment>
<gene>
    <name evidence="2" type="ORF">H261_00285</name>
</gene>
<dbReference type="InterPro" id="IPR035994">
    <property type="entry name" value="Nucleoside_phosphorylase_sf"/>
</dbReference>
<evidence type="ECO:0000313" key="2">
    <source>
        <dbReference type="EMBL" id="EME71970.1"/>
    </source>
</evidence>
<dbReference type="eggNOG" id="COG0775">
    <property type="taxonomic scope" value="Bacteria"/>
</dbReference>
<dbReference type="STRING" id="1244869.H261_00285"/>
<feature type="domain" description="Nucleoside phosphorylase" evidence="1">
    <location>
        <begin position="55"/>
        <end position="173"/>
    </location>
</feature>
<dbReference type="PANTHER" id="PTHR46832:SF1">
    <property type="entry name" value="5'-METHYLTHIOADENOSINE_S-ADENOSYLHOMOCYSTEINE NUCLEOSIDASE"/>
    <property type="match status" value="1"/>
</dbReference>
<dbReference type="AlphaFoldDB" id="M2ZC12"/>
<protein>
    <submittedName>
        <fullName evidence="2">Nucleoside phosphorylase</fullName>
    </submittedName>
</protein>
<dbReference type="GO" id="GO:0019284">
    <property type="term" value="P:L-methionine salvage from S-adenosylmethionine"/>
    <property type="evidence" value="ECO:0007669"/>
    <property type="project" value="TreeGrafter"/>
</dbReference>
<dbReference type="OrthoDB" id="7357315at2"/>
<keyword evidence="3" id="KW-1185">Reference proteome</keyword>
<dbReference type="InterPro" id="IPR017831">
    <property type="entry name" value="Hopanoid-assoc_phosphoryl_HpnG"/>
</dbReference>